<dbReference type="GO" id="GO:0043565">
    <property type="term" value="F:sequence-specific DNA binding"/>
    <property type="evidence" value="ECO:0007669"/>
    <property type="project" value="TreeGrafter"/>
</dbReference>
<accession>A0A9Q3WKU4</accession>
<dbReference type="GO" id="GO:0003700">
    <property type="term" value="F:DNA-binding transcription factor activity"/>
    <property type="evidence" value="ECO:0007669"/>
    <property type="project" value="InterPro"/>
</dbReference>
<dbReference type="Proteomes" id="UP000813672">
    <property type="component" value="Unassembled WGS sequence"/>
</dbReference>
<dbReference type="InterPro" id="IPR058163">
    <property type="entry name" value="LysR-type_TF_proteobact-type"/>
</dbReference>
<evidence type="ECO:0000313" key="6">
    <source>
        <dbReference type="EMBL" id="MCE8537262.1"/>
    </source>
</evidence>
<gene>
    <name evidence="6" type="ORF">KBY27_07310</name>
</gene>
<keyword evidence="4" id="KW-0804">Transcription</keyword>
<keyword evidence="3" id="KW-0238">DNA-binding</keyword>
<dbReference type="PANTHER" id="PTHR30537">
    <property type="entry name" value="HTH-TYPE TRANSCRIPTIONAL REGULATOR"/>
    <property type="match status" value="1"/>
</dbReference>
<dbReference type="InterPro" id="IPR005119">
    <property type="entry name" value="LysR_subst-bd"/>
</dbReference>
<sequence>MNWDDMRFLLAVAQAGGLKGAARSLGVDKTTVSRRLRALETALGRQVVEVGGQGLGLTEFGRRLCRHAEVMRDEMQGVGALTGANSDGGLGTVRLTAVPMVINHILVPAMGDLRAAAPGLRLELIAEARDLSLLRGEADIALRLARPTEGGQGVLARKLGDIDYAAFALRDAARDLPWIGYETRMQYLPQAAALTRAAEIEGAAQVLVNDAETLFRLVCSGHGKTLLPRIIGGAERRLVELPFRHGALPKRELWLMLRRELRDLKRVRLVADWVEGVLSARMSQAQPACSPDHGEDGDNP</sequence>
<keyword evidence="2" id="KW-0805">Transcription regulation</keyword>
<evidence type="ECO:0000313" key="7">
    <source>
        <dbReference type="Proteomes" id="UP000813672"/>
    </source>
</evidence>
<dbReference type="EMBL" id="JAGQAF010000004">
    <property type="protein sequence ID" value="MCE8537262.1"/>
    <property type="molecule type" value="Genomic_DNA"/>
</dbReference>
<feature type="domain" description="HTH lysR-type" evidence="5">
    <location>
        <begin position="1"/>
        <end position="58"/>
    </location>
</feature>
<evidence type="ECO:0000256" key="4">
    <source>
        <dbReference type="ARBA" id="ARBA00023163"/>
    </source>
</evidence>
<dbReference type="InterPro" id="IPR000847">
    <property type="entry name" value="LysR_HTH_N"/>
</dbReference>
<dbReference type="SUPFAM" id="SSF53850">
    <property type="entry name" value="Periplasmic binding protein-like II"/>
    <property type="match status" value="1"/>
</dbReference>
<comment type="caution">
    <text evidence="6">The sequence shown here is derived from an EMBL/GenBank/DDBJ whole genome shotgun (WGS) entry which is preliminary data.</text>
</comment>
<evidence type="ECO:0000256" key="3">
    <source>
        <dbReference type="ARBA" id="ARBA00023125"/>
    </source>
</evidence>
<name>A0A9Q3WKU4_9RHOB</name>
<evidence type="ECO:0000259" key="5">
    <source>
        <dbReference type="PROSITE" id="PS50931"/>
    </source>
</evidence>
<dbReference type="AlphaFoldDB" id="A0A9Q3WKU4"/>
<dbReference type="InterPro" id="IPR036388">
    <property type="entry name" value="WH-like_DNA-bd_sf"/>
</dbReference>
<dbReference type="Pfam" id="PF00126">
    <property type="entry name" value="HTH_1"/>
    <property type="match status" value="1"/>
</dbReference>
<comment type="similarity">
    <text evidence="1">Belongs to the LysR transcriptional regulatory family.</text>
</comment>
<dbReference type="PROSITE" id="PS50931">
    <property type="entry name" value="HTH_LYSR"/>
    <property type="match status" value="1"/>
</dbReference>
<dbReference type="Gene3D" id="1.10.10.10">
    <property type="entry name" value="Winged helix-like DNA-binding domain superfamily/Winged helix DNA-binding domain"/>
    <property type="match status" value="1"/>
</dbReference>
<dbReference type="CDD" id="cd05466">
    <property type="entry name" value="PBP2_LTTR_substrate"/>
    <property type="match status" value="1"/>
</dbReference>
<dbReference type="Pfam" id="PF03466">
    <property type="entry name" value="LysR_substrate"/>
    <property type="match status" value="1"/>
</dbReference>
<protein>
    <submittedName>
        <fullName evidence="6">LysR family transcriptional regulator</fullName>
    </submittedName>
</protein>
<dbReference type="PANTHER" id="PTHR30537:SF3">
    <property type="entry name" value="TRANSCRIPTIONAL REGULATORY PROTEIN"/>
    <property type="match status" value="1"/>
</dbReference>
<reference evidence="6" key="1">
    <citation type="journal article" date="2021" name="Environ. Microbiol.">
        <title>Cryptic niche differentiation of novel sediment ecotypes of Rugeria pomeroyi correlates with nitrate respiration.</title>
        <authorList>
            <person name="Lin X."/>
            <person name="McNichol J."/>
            <person name="Chu X."/>
            <person name="Qian Y."/>
            <person name="Luo H."/>
        </authorList>
    </citation>
    <scope>NUCLEOTIDE SEQUENCE</scope>
    <source>
        <strain evidence="6">SZCCDBB064</strain>
    </source>
</reference>
<dbReference type="SUPFAM" id="SSF46785">
    <property type="entry name" value="Winged helix' DNA-binding domain"/>
    <property type="match status" value="1"/>
</dbReference>
<evidence type="ECO:0000256" key="1">
    <source>
        <dbReference type="ARBA" id="ARBA00009437"/>
    </source>
</evidence>
<organism evidence="6 7">
    <name type="scientific">Ruegeria pomeroyi</name>
    <dbReference type="NCBI Taxonomy" id="89184"/>
    <lineage>
        <taxon>Bacteria</taxon>
        <taxon>Pseudomonadati</taxon>
        <taxon>Pseudomonadota</taxon>
        <taxon>Alphaproteobacteria</taxon>
        <taxon>Rhodobacterales</taxon>
        <taxon>Roseobacteraceae</taxon>
        <taxon>Ruegeria</taxon>
    </lineage>
</organism>
<dbReference type="Gene3D" id="3.40.190.290">
    <property type="match status" value="1"/>
</dbReference>
<proteinExistence type="inferred from homology"/>
<dbReference type="InterPro" id="IPR036390">
    <property type="entry name" value="WH_DNA-bd_sf"/>
</dbReference>
<evidence type="ECO:0000256" key="2">
    <source>
        <dbReference type="ARBA" id="ARBA00023015"/>
    </source>
</evidence>
<dbReference type="GO" id="GO:0006351">
    <property type="term" value="P:DNA-templated transcription"/>
    <property type="evidence" value="ECO:0007669"/>
    <property type="project" value="TreeGrafter"/>
</dbReference>